<dbReference type="EMBL" id="QXTE01000039">
    <property type="protein sequence ID" value="TFK10852.1"/>
    <property type="molecule type" value="Genomic_DNA"/>
</dbReference>
<dbReference type="AlphaFoldDB" id="A0A4D9EUG1"/>
<accession>A0A4D9EUG1</accession>
<comment type="caution">
    <text evidence="1">The sequence shown here is derived from an EMBL/GenBank/DDBJ whole genome shotgun (WGS) entry which is preliminary data.</text>
</comment>
<reference evidence="1 2" key="1">
    <citation type="submission" date="2019-04" db="EMBL/GenBank/DDBJ databases">
        <title>Draft genome of the big-headed turtle Platysternon megacephalum.</title>
        <authorList>
            <person name="Gong S."/>
        </authorList>
    </citation>
    <scope>NUCLEOTIDE SEQUENCE [LARGE SCALE GENOMIC DNA]</scope>
    <source>
        <strain evidence="1">DO16091913</strain>
        <tissue evidence="1">Muscle</tissue>
    </source>
</reference>
<evidence type="ECO:0000313" key="1">
    <source>
        <dbReference type="EMBL" id="TFK10852.1"/>
    </source>
</evidence>
<keyword evidence="2" id="KW-1185">Reference proteome</keyword>
<gene>
    <name evidence="1" type="ORF">DR999_PMT06268</name>
</gene>
<proteinExistence type="predicted"/>
<dbReference type="Proteomes" id="UP000297703">
    <property type="component" value="Unassembled WGS sequence"/>
</dbReference>
<reference evidence="1 2" key="2">
    <citation type="submission" date="2019-04" db="EMBL/GenBank/DDBJ databases">
        <title>The genome sequence of big-headed turtle.</title>
        <authorList>
            <person name="Gong S."/>
        </authorList>
    </citation>
    <scope>NUCLEOTIDE SEQUENCE [LARGE SCALE GENOMIC DNA]</scope>
    <source>
        <strain evidence="1">DO16091913</strain>
        <tissue evidence="1">Muscle</tissue>
    </source>
</reference>
<organism evidence="1 2">
    <name type="scientific">Platysternon megacephalum</name>
    <name type="common">big-headed turtle</name>
    <dbReference type="NCBI Taxonomy" id="55544"/>
    <lineage>
        <taxon>Eukaryota</taxon>
        <taxon>Metazoa</taxon>
        <taxon>Chordata</taxon>
        <taxon>Craniata</taxon>
        <taxon>Vertebrata</taxon>
        <taxon>Euteleostomi</taxon>
        <taxon>Archelosauria</taxon>
        <taxon>Testudinata</taxon>
        <taxon>Testudines</taxon>
        <taxon>Cryptodira</taxon>
        <taxon>Durocryptodira</taxon>
        <taxon>Testudinoidea</taxon>
        <taxon>Platysternidae</taxon>
        <taxon>Platysternon</taxon>
    </lineage>
</organism>
<sequence length="146" mass="15571">MREDSVLLATVQGILGSGRVDLEPWAAAGAAVCPSRRVLRSRPRSKQPQRQSLAPLMRQTCALDPAPSELWGGLSRCQRSLLCRQLSSSPRLRSLLPDPAGGVAVLNSPHEGPVYSGVQALTADRANCPSQRYPWDASPPFAACGA</sequence>
<evidence type="ECO:0000313" key="2">
    <source>
        <dbReference type="Proteomes" id="UP000297703"/>
    </source>
</evidence>
<name>A0A4D9EUG1_9SAUR</name>
<protein>
    <submittedName>
        <fullName evidence="1">Ig kappa chain C region</fullName>
    </submittedName>
</protein>